<reference evidence="3" key="1">
    <citation type="submission" date="2023-01" db="EMBL/GenBank/DDBJ databases">
        <title>Key to firefly adult light organ development and bioluminescence: homeobox transcription factors regulate luciferase expression and transportation to peroxisome.</title>
        <authorList>
            <person name="Fu X."/>
        </authorList>
    </citation>
    <scope>NUCLEOTIDE SEQUENCE [LARGE SCALE GENOMIC DNA]</scope>
</reference>
<keyword evidence="3" id="KW-1185">Reference proteome</keyword>
<protein>
    <recommendedName>
        <fullName evidence="4">Transposase</fullName>
    </recommendedName>
</protein>
<feature type="region of interest" description="Disordered" evidence="1">
    <location>
        <begin position="53"/>
        <end position="72"/>
    </location>
</feature>
<sequence>MAFVINNPSKYNQCAVIQCLYAEGFEPLQMQAVYGNACFAYPTVKEWCQKFKSEREETNDKSQPGGLRTTSTDRNVACVEGMIRENRKISIRAISENVGVSIGSVHSIVHKLVYSKVSAQ</sequence>
<organism evidence="2 3">
    <name type="scientific">Aquatica leii</name>
    <dbReference type="NCBI Taxonomy" id="1421715"/>
    <lineage>
        <taxon>Eukaryota</taxon>
        <taxon>Metazoa</taxon>
        <taxon>Ecdysozoa</taxon>
        <taxon>Arthropoda</taxon>
        <taxon>Hexapoda</taxon>
        <taxon>Insecta</taxon>
        <taxon>Pterygota</taxon>
        <taxon>Neoptera</taxon>
        <taxon>Endopterygota</taxon>
        <taxon>Coleoptera</taxon>
        <taxon>Polyphaga</taxon>
        <taxon>Elateriformia</taxon>
        <taxon>Elateroidea</taxon>
        <taxon>Lampyridae</taxon>
        <taxon>Luciolinae</taxon>
        <taxon>Aquatica</taxon>
    </lineage>
</organism>
<name>A0AAN7PSZ7_9COLE</name>
<accession>A0AAN7PSZ7</accession>
<evidence type="ECO:0000256" key="1">
    <source>
        <dbReference type="SAM" id="MobiDB-lite"/>
    </source>
</evidence>
<dbReference type="PANTHER" id="PTHR46060:SF1">
    <property type="entry name" value="MARINER MOS1 TRANSPOSASE-LIKE PROTEIN"/>
    <property type="match status" value="1"/>
</dbReference>
<gene>
    <name evidence="2" type="ORF">RN001_011469</name>
</gene>
<comment type="caution">
    <text evidence="2">The sequence shown here is derived from an EMBL/GenBank/DDBJ whole genome shotgun (WGS) entry which is preliminary data.</text>
</comment>
<dbReference type="Proteomes" id="UP001353858">
    <property type="component" value="Unassembled WGS sequence"/>
</dbReference>
<dbReference type="AlphaFoldDB" id="A0AAN7PSZ7"/>
<proteinExistence type="predicted"/>
<evidence type="ECO:0000313" key="2">
    <source>
        <dbReference type="EMBL" id="KAK4875047.1"/>
    </source>
</evidence>
<evidence type="ECO:0008006" key="4">
    <source>
        <dbReference type="Google" id="ProtNLM"/>
    </source>
</evidence>
<dbReference type="PANTHER" id="PTHR46060">
    <property type="entry name" value="MARINER MOS1 TRANSPOSASE-LIKE PROTEIN"/>
    <property type="match status" value="1"/>
</dbReference>
<evidence type="ECO:0000313" key="3">
    <source>
        <dbReference type="Proteomes" id="UP001353858"/>
    </source>
</evidence>
<dbReference type="InterPro" id="IPR052709">
    <property type="entry name" value="Transposase-MT_Hybrid"/>
</dbReference>
<dbReference type="EMBL" id="JARPUR010000005">
    <property type="protein sequence ID" value="KAK4875047.1"/>
    <property type="molecule type" value="Genomic_DNA"/>
</dbReference>